<dbReference type="AlphaFoldDB" id="A0AAJ0A0P1"/>
<evidence type="ECO:0000313" key="1">
    <source>
        <dbReference type="EMBL" id="KAK1641361.1"/>
    </source>
</evidence>
<sequence length="197" mass="21318">MKGFNGRGRATAKRLEALEKAHSLGEATNVVFYSIQGIPTSFSASGDRQGENYWEVPVSSMLSGYMASRRVLKLQLTGIAMEGDVFANADIEMFAMNITKALEMPNPVALQLEDKKYQIGYGNPSALGRMDDLRVRELSSAAFEAPSRDGSLFGAPMHSDKSSRSMVCETKIGSGNPFTSYRAFPATTRLSTSGGPK</sequence>
<comment type="caution">
    <text evidence="1">The sequence shown here is derived from an EMBL/GenBank/DDBJ whole genome shotgun (WGS) entry which is preliminary data.</text>
</comment>
<proteinExistence type="predicted"/>
<dbReference type="EMBL" id="JAHMHQ010000003">
    <property type="protein sequence ID" value="KAK1641361.1"/>
    <property type="molecule type" value="Genomic_DNA"/>
</dbReference>
<dbReference type="RefSeq" id="XP_060449968.1">
    <property type="nucleotide sequence ID" value="XM_060588879.1"/>
</dbReference>
<reference evidence="1" key="1">
    <citation type="submission" date="2021-06" db="EMBL/GenBank/DDBJ databases">
        <title>Comparative genomics, transcriptomics and evolutionary studies reveal genomic signatures of adaptation to plant cell wall in hemibiotrophic fungi.</title>
        <authorList>
            <consortium name="DOE Joint Genome Institute"/>
            <person name="Baroncelli R."/>
            <person name="Diaz J.F."/>
            <person name="Benocci T."/>
            <person name="Peng M."/>
            <person name="Battaglia E."/>
            <person name="Haridas S."/>
            <person name="Andreopoulos W."/>
            <person name="Labutti K."/>
            <person name="Pangilinan J."/>
            <person name="Floch G.L."/>
            <person name="Makela M.R."/>
            <person name="Henrissat B."/>
            <person name="Grigoriev I.V."/>
            <person name="Crouch J.A."/>
            <person name="De Vries R.P."/>
            <person name="Sukno S.A."/>
            <person name="Thon M.R."/>
        </authorList>
    </citation>
    <scope>NUCLEOTIDE SEQUENCE</scope>
    <source>
        <strain evidence="1">CBS 102054</strain>
    </source>
</reference>
<organism evidence="1 2">
    <name type="scientific">Colletotrichum phormii</name>
    <dbReference type="NCBI Taxonomy" id="359342"/>
    <lineage>
        <taxon>Eukaryota</taxon>
        <taxon>Fungi</taxon>
        <taxon>Dikarya</taxon>
        <taxon>Ascomycota</taxon>
        <taxon>Pezizomycotina</taxon>
        <taxon>Sordariomycetes</taxon>
        <taxon>Hypocreomycetidae</taxon>
        <taxon>Glomerellales</taxon>
        <taxon>Glomerellaceae</taxon>
        <taxon>Colletotrichum</taxon>
        <taxon>Colletotrichum acutatum species complex</taxon>
    </lineage>
</organism>
<protein>
    <submittedName>
        <fullName evidence="1">Uncharacterized protein</fullName>
    </submittedName>
</protein>
<dbReference type="GeneID" id="85473741"/>
<evidence type="ECO:0000313" key="2">
    <source>
        <dbReference type="Proteomes" id="UP001243989"/>
    </source>
</evidence>
<keyword evidence="2" id="KW-1185">Reference proteome</keyword>
<accession>A0AAJ0A0P1</accession>
<dbReference type="Proteomes" id="UP001243989">
    <property type="component" value="Unassembled WGS sequence"/>
</dbReference>
<gene>
    <name evidence="1" type="ORF">BDP81DRAFT_403453</name>
</gene>
<name>A0AAJ0A0P1_9PEZI</name>